<organism evidence="1 2">
    <name type="scientific">Carboxylicivirga linearis</name>
    <dbReference type="NCBI Taxonomy" id="1628157"/>
    <lineage>
        <taxon>Bacteria</taxon>
        <taxon>Pseudomonadati</taxon>
        <taxon>Bacteroidota</taxon>
        <taxon>Bacteroidia</taxon>
        <taxon>Marinilabiliales</taxon>
        <taxon>Marinilabiliaceae</taxon>
        <taxon>Carboxylicivirga</taxon>
    </lineage>
</organism>
<sequence length="147" mass="17085">MTIIFLILIPITAAGFWFWKRGIFMLAERYAVSQLESILFSSGSSQKEEIISSMKEITKEKYSNEELLDYFLKIKGLQVINLYNPVSFWTRKYLMSPTKLKLNYFEQVKFYETFLNYPTGLNGSNQASEEYVSKAPKGLFISNKQLA</sequence>
<gene>
    <name evidence="1" type="ORF">KEM10_21620</name>
</gene>
<accession>A0ABS5K1C2</accession>
<evidence type="ECO:0000313" key="1">
    <source>
        <dbReference type="EMBL" id="MBS2100900.1"/>
    </source>
</evidence>
<name>A0ABS5K1C2_9BACT</name>
<dbReference type="RefSeq" id="WP_212219656.1">
    <property type="nucleotide sequence ID" value="NZ_JAGUCO010000031.1"/>
</dbReference>
<comment type="caution">
    <text evidence="1">The sequence shown here is derived from an EMBL/GenBank/DDBJ whole genome shotgun (WGS) entry which is preliminary data.</text>
</comment>
<proteinExistence type="predicted"/>
<protein>
    <submittedName>
        <fullName evidence="1">Uncharacterized protein</fullName>
    </submittedName>
</protein>
<dbReference type="EMBL" id="JAGUCO010000031">
    <property type="protein sequence ID" value="MBS2100900.1"/>
    <property type="molecule type" value="Genomic_DNA"/>
</dbReference>
<reference evidence="1 2" key="1">
    <citation type="journal article" date="2015" name="Int. J. Syst. Evol. Microbiol.">
        <title>Carboxylicivirga linearis sp. nov., isolated from a sea cucumber culture pond.</title>
        <authorList>
            <person name="Wang F.Q."/>
            <person name="Zhou Y.X."/>
            <person name="Lin X.Z."/>
            <person name="Chen G.J."/>
            <person name="Du Z.J."/>
        </authorList>
    </citation>
    <scope>NUCLEOTIDE SEQUENCE [LARGE SCALE GENOMIC DNA]</scope>
    <source>
        <strain evidence="1 2">FB218</strain>
    </source>
</reference>
<keyword evidence="2" id="KW-1185">Reference proteome</keyword>
<dbReference type="Proteomes" id="UP000708576">
    <property type="component" value="Unassembled WGS sequence"/>
</dbReference>
<evidence type="ECO:0000313" key="2">
    <source>
        <dbReference type="Proteomes" id="UP000708576"/>
    </source>
</evidence>